<proteinExistence type="predicted"/>
<organism evidence="1 2">
    <name type="scientific">Streptomyces xantholiticus</name>
    <dbReference type="NCBI Taxonomy" id="68285"/>
    <lineage>
        <taxon>Bacteria</taxon>
        <taxon>Bacillati</taxon>
        <taxon>Actinomycetota</taxon>
        <taxon>Actinomycetes</taxon>
        <taxon>Kitasatosporales</taxon>
        <taxon>Streptomycetaceae</taxon>
        <taxon>Streptomyces</taxon>
    </lineage>
</organism>
<dbReference type="Proteomes" id="UP001445472">
    <property type="component" value="Unassembled WGS sequence"/>
</dbReference>
<name>A0ABV1UZY4_9ACTN</name>
<evidence type="ECO:0000313" key="1">
    <source>
        <dbReference type="EMBL" id="MER6616349.1"/>
    </source>
</evidence>
<dbReference type="RefSeq" id="WP_351977725.1">
    <property type="nucleotide sequence ID" value="NZ_JBEPBX010000023.1"/>
</dbReference>
<sequence length="130" mass="14123">MTTAPALPALDTLDDEELHSLYTEAGRILRERSEADLPAVVLEALREALAEEGDTREPMRAVFSTTKWDNGHFWYAGGAQVTFTDGSTDSVDIDDTHADEALTGHASYLDPLDSSDTLTVVFEPPTVQLG</sequence>
<accession>A0ABV1UZY4</accession>
<comment type="caution">
    <text evidence="1">The sequence shown here is derived from an EMBL/GenBank/DDBJ whole genome shotgun (WGS) entry which is preliminary data.</text>
</comment>
<evidence type="ECO:0000313" key="2">
    <source>
        <dbReference type="Proteomes" id="UP001445472"/>
    </source>
</evidence>
<reference evidence="1 2" key="1">
    <citation type="submission" date="2024-06" db="EMBL/GenBank/DDBJ databases">
        <title>The Natural Products Discovery Center: Release of the First 8490 Sequenced Strains for Exploring Actinobacteria Biosynthetic Diversity.</title>
        <authorList>
            <person name="Kalkreuter E."/>
            <person name="Kautsar S.A."/>
            <person name="Yang D."/>
            <person name="Bader C.D."/>
            <person name="Teijaro C.N."/>
            <person name="Fluegel L."/>
            <person name="Davis C.M."/>
            <person name="Simpson J.R."/>
            <person name="Lauterbach L."/>
            <person name="Steele A.D."/>
            <person name="Gui C."/>
            <person name="Meng S."/>
            <person name="Li G."/>
            <person name="Viehrig K."/>
            <person name="Ye F."/>
            <person name="Su P."/>
            <person name="Kiefer A.F."/>
            <person name="Nichols A."/>
            <person name="Cepeda A.J."/>
            <person name="Yan W."/>
            <person name="Fan B."/>
            <person name="Jiang Y."/>
            <person name="Adhikari A."/>
            <person name="Zheng C.-J."/>
            <person name="Schuster L."/>
            <person name="Cowan T.M."/>
            <person name="Smanski M.J."/>
            <person name="Chevrette M.G."/>
            <person name="De Carvalho L.P.S."/>
            <person name="Shen B."/>
        </authorList>
    </citation>
    <scope>NUCLEOTIDE SEQUENCE [LARGE SCALE GENOMIC DNA]</scope>
    <source>
        <strain evidence="1 2">NPDC000837</strain>
    </source>
</reference>
<dbReference type="EMBL" id="JBEPBX010000023">
    <property type="protein sequence ID" value="MER6616349.1"/>
    <property type="molecule type" value="Genomic_DNA"/>
</dbReference>
<gene>
    <name evidence="1" type="ORF">ABT276_23840</name>
</gene>
<protein>
    <submittedName>
        <fullName evidence="1">Uncharacterized protein</fullName>
    </submittedName>
</protein>
<keyword evidence="2" id="KW-1185">Reference proteome</keyword>